<evidence type="ECO:0000256" key="1">
    <source>
        <dbReference type="ARBA" id="ARBA00022527"/>
    </source>
</evidence>
<comment type="caution">
    <text evidence="3">The sequence shown here is derived from an EMBL/GenBank/DDBJ whole genome shotgun (WGS) entry which is preliminary data.</text>
</comment>
<dbReference type="SUPFAM" id="SSF55874">
    <property type="entry name" value="ATPase domain of HSP90 chaperone/DNA topoisomerase II/histidine kinase"/>
    <property type="match status" value="1"/>
</dbReference>
<evidence type="ECO:0000259" key="2">
    <source>
        <dbReference type="Pfam" id="PF13581"/>
    </source>
</evidence>
<dbReference type="Proteomes" id="UP001403094">
    <property type="component" value="Unassembled WGS sequence"/>
</dbReference>
<dbReference type="InterPro" id="IPR050267">
    <property type="entry name" value="Anti-sigma-factor_SerPK"/>
</dbReference>
<gene>
    <name evidence="3" type="ORF">GCM10009757_12790</name>
</gene>
<dbReference type="PANTHER" id="PTHR35526">
    <property type="entry name" value="ANTI-SIGMA-F FACTOR RSBW-RELATED"/>
    <property type="match status" value="1"/>
</dbReference>
<organism evidence="3 4">
    <name type="scientific">Streptomyces cheonanensis</name>
    <dbReference type="NCBI Taxonomy" id="312720"/>
    <lineage>
        <taxon>Bacteria</taxon>
        <taxon>Bacillati</taxon>
        <taxon>Actinomycetota</taxon>
        <taxon>Actinomycetes</taxon>
        <taxon>Kitasatosporales</taxon>
        <taxon>Streptomycetaceae</taxon>
        <taxon>Streptomyces</taxon>
    </lineage>
</organism>
<keyword evidence="1" id="KW-0723">Serine/threonine-protein kinase</keyword>
<evidence type="ECO:0000313" key="4">
    <source>
        <dbReference type="Proteomes" id="UP001403094"/>
    </source>
</evidence>
<keyword evidence="1" id="KW-0808">Transferase</keyword>
<evidence type="ECO:0000313" key="3">
    <source>
        <dbReference type="EMBL" id="GAA2045807.1"/>
    </source>
</evidence>
<reference evidence="3 4" key="1">
    <citation type="journal article" date="2019" name="Int. J. Syst. Evol. Microbiol.">
        <title>The Global Catalogue of Microorganisms (GCM) 10K type strain sequencing project: providing services to taxonomists for standard genome sequencing and annotation.</title>
        <authorList>
            <consortium name="The Broad Institute Genomics Platform"/>
            <consortium name="The Broad Institute Genome Sequencing Center for Infectious Disease"/>
            <person name="Wu L."/>
            <person name="Ma J."/>
        </authorList>
    </citation>
    <scope>NUCLEOTIDE SEQUENCE [LARGE SCALE GENOMIC DNA]</scope>
    <source>
        <strain evidence="3 4">JCM 14549</strain>
    </source>
</reference>
<proteinExistence type="predicted"/>
<dbReference type="PANTHER" id="PTHR35526:SF3">
    <property type="entry name" value="ANTI-SIGMA-F FACTOR RSBW"/>
    <property type="match status" value="1"/>
</dbReference>
<sequence>MRSSVRATYGQRVREWPLLARADELELWRRGVAGVVRGWGASPSAVELVRLGVTELLSNVLRHVDDHACCLVLSALGDAIVVHVLDRSAVLPEVGETPDWDAQSGRGLWMLREMADGFGSEPLDGTTYKKVVWFRCNLVGR</sequence>
<protein>
    <recommendedName>
        <fullName evidence="2">Histidine kinase/HSP90-like ATPase domain-containing protein</fullName>
    </recommendedName>
</protein>
<dbReference type="InterPro" id="IPR036890">
    <property type="entry name" value="HATPase_C_sf"/>
</dbReference>
<dbReference type="Pfam" id="PF13581">
    <property type="entry name" value="HATPase_c_2"/>
    <property type="match status" value="1"/>
</dbReference>
<accession>A0ABN2V432</accession>
<name>A0ABN2V432_9ACTN</name>
<dbReference type="RefSeq" id="WP_346069873.1">
    <property type="nucleotide sequence ID" value="NZ_BAAANQ010000002.1"/>
</dbReference>
<dbReference type="EMBL" id="BAAANQ010000002">
    <property type="protein sequence ID" value="GAA2045807.1"/>
    <property type="molecule type" value="Genomic_DNA"/>
</dbReference>
<feature type="domain" description="Histidine kinase/HSP90-like ATPase" evidence="2">
    <location>
        <begin position="20"/>
        <end position="118"/>
    </location>
</feature>
<dbReference type="Gene3D" id="3.30.565.10">
    <property type="entry name" value="Histidine kinase-like ATPase, C-terminal domain"/>
    <property type="match status" value="1"/>
</dbReference>
<dbReference type="CDD" id="cd16936">
    <property type="entry name" value="HATPase_RsbW-like"/>
    <property type="match status" value="1"/>
</dbReference>
<keyword evidence="4" id="KW-1185">Reference proteome</keyword>
<keyword evidence="1" id="KW-0418">Kinase</keyword>
<dbReference type="InterPro" id="IPR003594">
    <property type="entry name" value="HATPase_dom"/>
</dbReference>